<reference evidence="4" key="1">
    <citation type="submission" date="2009-10" db="EMBL/GenBank/DDBJ databases">
        <authorList>
            <person name="Weinstock G."/>
            <person name="Sodergren E."/>
            <person name="Clifton S."/>
            <person name="Fulton L."/>
            <person name="Fulton B."/>
            <person name="Courtney L."/>
            <person name="Fronick C."/>
            <person name="Harrison M."/>
            <person name="Strong C."/>
            <person name="Farmer C."/>
            <person name="Delahaunty K."/>
            <person name="Markovic C."/>
            <person name="Hall O."/>
            <person name="Minx P."/>
            <person name="Tomlinson C."/>
            <person name="Mitreva M."/>
            <person name="Nelson J."/>
            <person name="Hou S."/>
            <person name="Wollam A."/>
            <person name="Pepin K.H."/>
            <person name="Johnson M."/>
            <person name="Bhonagiri V."/>
            <person name="Nash W.E."/>
            <person name="Warren W."/>
            <person name="Chinwalla A."/>
            <person name="Mardis E.R."/>
            <person name="Wilson R.K."/>
        </authorList>
    </citation>
    <scope>NUCLEOTIDE SEQUENCE [LARGE SCALE GENOMIC DNA]</scope>
    <source>
        <strain evidence="4">ATCC 700122</strain>
    </source>
</reference>
<dbReference type="eggNOG" id="COG0695">
    <property type="taxonomic scope" value="Bacteria"/>
</dbReference>
<sequence>MPPETVVVSGGVCRFEAFEMGAVMPELVLYKKDSCPYCQRVMRWIDAEWAGRAPIAYRDIVTEPAAAEELVRVGGKRQVPCLFVDGTPMYESGDIVAYLASLE</sequence>
<keyword evidence="5" id="KW-1185">Reference proteome</keyword>
<dbReference type="GeneID" id="85007378"/>
<dbReference type="PROSITE" id="PS51354">
    <property type="entry name" value="GLUTAREDOXIN_2"/>
    <property type="match status" value="1"/>
</dbReference>
<dbReference type="CDD" id="cd00570">
    <property type="entry name" value="GST_N_family"/>
    <property type="match status" value="1"/>
</dbReference>
<dbReference type="SUPFAM" id="SSF52833">
    <property type="entry name" value="Thioredoxin-like"/>
    <property type="match status" value="1"/>
</dbReference>
<comment type="caution">
    <text evidence="4">The sequence shown here is derived from an EMBL/GenBank/DDBJ whole genome shotgun (WGS) entry which is preliminary data.</text>
</comment>
<dbReference type="RefSeq" id="WP_006362041.1">
    <property type="nucleotide sequence ID" value="NZ_GG700630.1"/>
</dbReference>
<name>D0WG40_SLAES</name>
<dbReference type="InterPro" id="IPR011767">
    <property type="entry name" value="GLR_AS"/>
</dbReference>
<evidence type="ECO:0000313" key="4">
    <source>
        <dbReference type="EMBL" id="EEZ61453.1"/>
    </source>
</evidence>
<dbReference type="InterPro" id="IPR002109">
    <property type="entry name" value="Glutaredoxin"/>
</dbReference>
<proteinExistence type="predicted"/>
<dbReference type="Proteomes" id="UP000006001">
    <property type="component" value="Unassembled WGS sequence"/>
</dbReference>
<dbReference type="AlphaFoldDB" id="D0WG40"/>
<evidence type="ECO:0000256" key="2">
    <source>
        <dbReference type="ARBA" id="ARBA00023284"/>
    </source>
</evidence>
<dbReference type="InterPro" id="IPR036249">
    <property type="entry name" value="Thioredoxin-like_sf"/>
</dbReference>
<dbReference type="STRING" id="649764.HMPREF0762_00791"/>
<organism evidence="4 5">
    <name type="scientific">Slackia exigua (strain ATCC 700122 / DSM 15923 / CIP 105133 / JCM 11022 / KCTC 5966 / S-7)</name>
    <dbReference type="NCBI Taxonomy" id="649764"/>
    <lineage>
        <taxon>Bacteria</taxon>
        <taxon>Bacillati</taxon>
        <taxon>Actinomycetota</taxon>
        <taxon>Coriobacteriia</taxon>
        <taxon>Eggerthellales</taxon>
        <taxon>Eggerthellaceae</taxon>
        <taxon>Slackia</taxon>
    </lineage>
</organism>
<evidence type="ECO:0000259" key="3">
    <source>
        <dbReference type="Pfam" id="PF00462"/>
    </source>
</evidence>
<dbReference type="EMBL" id="ACUX02000006">
    <property type="protein sequence ID" value="EEZ61453.1"/>
    <property type="molecule type" value="Genomic_DNA"/>
</dbReference>
<dbReference type="PRINTS" id="PR00160">
    <property type="entry name" value="GLUTAREDOXIN"/>
</dbReference>
<evidence type="ECO:0000313" key="5">
    <source>
        <dbReference type="Proteomes" id="UP000006001"/>
    </source>
</evidence>
<protein>
    <submittedName>
        <fullName evidence="4">Glutaredoxin</fullName>
    </submittedName>
</protein>
<gene>
    <name evidence="4" type="ORF">HMPREF0762_00791</name>
</gene>
<feature type="domain" description="Glutaredoxin" evidence="3">
    <location>
        <begin position="28"/>
        <end position="87"/>
    </location>
</feature>
<evidence type="ECO:0000256" key="1">
    <source>
        <dbReference type="ARBA" id="ARBA00023157"/>
    </source>
</evidence>
<accession>D0WG40</accession>
<dbReference type="InterPro" id="IPR014025">
    <property type="entry name" value="Glutaredoxin_subgr"/>
</dbReference>
<dbReference type="Pfam" id="PF00462">
    <property type="entry name" value="Glutaredoxin"/>
    <property type="match status" value="1"/>
</dbReference>
<dbReference type="Gene3D" id="3.40.30.10">
    <property type="entry name" value="Glutaredoxin"/>
    <property type="match status" value="1"/>
</dbReference>
<dbReference type="PROSITE" id="PS00195">
    <property type="entry name" value="GLUTAREDOXIN_1"/>
    <property type="match status" value="1"/>
</dbReference>
<dbReference type="HOGENOM" id="CLU_026126_8_1_11"/>
<keyword evidence="1" id="KW-1015">Disulfide bond</keyword>
<keyword evidence="2" id="KW-0676">Redox-active center</keyword>